<proteinExistence type="predicted"/>
<evidence type="ECO:0000313" key="3">
    <source>
        <dbReference type="Proteomes" id="UP000777438"/>
    </source>
</evidence>
<dbReference type="OrthoDB" id="5220117at2759"/>
<gene>
    <name evidence="2" type="ORF">B0T10DRAFT_467498</name>
</gene>
<name>A0A9P8VMN7_9HYPO</name>
<feature type="compositionally biased region" description="Basic and acidic residues" evidence="1">
    <location>
        <begin position="133"/>
        <end position="149"/>
    </location>
</feature>
<evidence type="ECO:0000313" key="2">
    <source>
        <dbReference type="EMBL" id="KAH6869074.1"/>
    </source>
</evidence>
<accession>A0A9P8VMN7</accession>
<reference evidence="2 3" key="1">
    <citation type="journal article" date="2021" name="Nat. Commun.">
        <title>Genetic determinants of endophytism in the Arabidopsis root mycobiome.</title>
        <authorList>
            <person name="Mesny F."/>
            <person name="Miyauchi S."/>
            <person name="Thiergart T."/>
            <person name="Pickel B."/>
            <person name="Atanasova L."/>
            <person name="Karlsson M."/>
            <person name="Huettel B."/>
            <person name="Barry K.W."/>
            <person name="Haridas S."/>
            <person name="Chen C."/>
            <person name="Bauer D."/>
            <person name="Andreopoulos W."/>
            <person name="Pangilinan J."/>
            <person name="LaButti K."/>
            <person name="Riley R."/>
            <person name="Lipzen A."/>
            <person name="Clum A."/>
            <person name="Drula E."/>
            <person name="Henrissat B."/>
            <person name="Kohler A."/>
            <person name="Grigoriev I.V."/>
            <person name="Martin F.M."/>
            <person name="Hacquard S."/>
        </authorList>
    </citation>
    <scope>NUCLEOTIDE SEQUENCE [LARGE SCALE GENOMIC DNA]</scope>
    <source>
        <strain evidence="2 3">MPI-CAGE-CH-0241</strain>
    </source>
</reference>
<dbReference type="AlphaFoldDB" id="A0A9P8VMN7"/>
<organism evidence="2 3">
    <name type="scientific">Thelonectria olida</name>
    <dbReference type="NCBI Taxonomy" id="1576542"/>
    <lineage>
        <taxon>Eukaryota</taxon>
        <taxon>Fungi</taxon>
        <taxon>Dikarya</taxon>
        <taxon>Ascomycota</taxon>
        <taxon>Pezizomycotina</taxon>
        <taxon>Sordariomycetes</taxon>
        <taxon>Hypocreomycetidae</taxon>
        <taxon>Hypocreales</taxon>
        <taxon>Nectriaceae</taxon>
        <taxon>Thelonectria</taxon>
    </lineage>
</organism>
<feature type="region of interest" description="Disordered" evidence="1">
    <location>
        <begin position="1"/>
        <end position="34"/>
    </location>
</feature>
<feature type="compositionally biased region" description="Polar residues" evidence="1">
    <location>
        <begin position="18"/>
        <end position="31"/>
    </location>
</feature>
<dbReference type="Proteomes" id="UP000777438">
    <property type="component" value="Unassembled WGS sequence"/>
</dbReference>
<keyword evidence="3" id="KW-1185">Reference proteome</keyword>
<sequence>MEADWESGFLTTRHAHNKNSTQARQSGSKGSSEFDVRRTYGSYELKCSAAEAAASFGLAEMRGQQRRRRNKRKQLSGPRLEIYRLTDDEDGLVGELFPAVLEATVILAGSRRQLHDINTKRVGLDEEYLGKEVTSDPLKDKPEKDKNAEEVDSSQVDRPPGMDIEPPEETAEPADGEAKQRRRFETFEKNSFRQPKFWLWWHGRVLAQPAKASCPETDAQKDEAQTGMGCDGQCLIRHQYRQCPF</sequence>
<feature type="compositionally biased region" description="Acidic residues" evidence="1">
    <location>
        <begin position="165"/>
        <end position="175"/>
    </location>
</feature>
<comment type="caution">
    <text evidence="2">The sequence shown here is derived from an EMBL/GenBank/DDBJ whole genome shotgun (WGS) entry which is preliminary data.</text>
</comment>
<evidence type="ECO:0000256" key="1">
    <source>
        <dbReference type="SAM" id="MobiDB-lite"/>
    </source>
</evidence>
<dbReference type="EMBL" id="JAGPYM010000081">
    <property type="protein sequence ID" value="KAH6869074.1"/>
    <property type="molecule type" value="Genomic_DNA"/>
</dbReference>
<protein>
    <submittedName>
        <fullName evidence="2">Uncharacterized protein</fullName>
    </submittedName>
</protein>
<feature type="region of interest" description="Disordered" evidence="1">
    <location>
        <begin position="133"/>
        <end position="178"/>
    </location>
</feature>